<evidence type="ECO:0000313" key="3">
    <source>
        <dbReference type="EMBL" id="SFK94756.1"/>
    </source>
</evidence>
<feature type="region of interest" description="Disordered" evidence="1">
    <location>
        <begin position="1"/>
        <end position="121"/>
    </location>
</feature>
<dbReference type="RefSeq" id="WP_177245470.1">
    <property type="nucleotide sequence ID" value="NZ_FOQY01000042.1"/>
</dbReference>
<keyword evidence="2" id="KW-0812">Transmembrane</keyword>
<feature type="transmembrane region" description="Helical" evidence="2">
    <location>
        <begin position="130"/>
        <end position="159"/>
    </location>
</feature>
<feature type="compositionally biased region" description="Low complexity" evidence="1">
    <location>
        <begin position="23"/>
        <end position="89"/>
    </location>
</feature>
<organism evidence="3 4">
    <name type="scientific">Streptosporangium canum</name>
    <dbReference type="NCBI Taxonomy" id="324952"/>
    <lineage>
        <taxon>Bacteria</taxon>
        <taxon>Bacillati</taxon>
        <taxon>Actinomycetota</taxon>
        <taxon>Actinomycetes</taxon>
        <taxon>Streptosporangiales</taxon>
        <taxon>Streptosporangiaceae</taxon>
        <taxon>Streptosporangium</taxon>
    </lineage>
</organism>
<name>A0A1I4DRS0_9ACTN</name>
<evidence type="ECO:0000256" key="2">
    <source>
        <dbReference type="SAM" id="Phobius"/>
    </source>
</evidence>
<reference evidence="4" key="1">
    <citation type="submission" date="2016-10" db="EMBL/GenBank/DDBJ databases">
        <authorList>
            <person name="Varghese N."/>
            <person name="Submissions S."/>
        </authorList>
    </citation>
    <scope>NUCLEOTIDE SEQUENCE [LARGE SCALE GENOMIC DNA]</scope>
    <source>
        <strain evidence="4">CGMCC 4.2126</strain>
    </source>
</reference>
<feature type="compositionally biased region" description="Polar residues" evidence="1">
    <location>
        <begin position="1"/>
        <end position="13"/>
    </location>
</feature>
<gene>
    <name evidence="3" type="ORF">SAMN05216275_14250</name>
</gene>
<dbReference type="GeneID" id="96304196"/>
<feature type="compositionally biased region" description="Gly residues" evidence="1">
    <location>
        <begin position="90"/>
        <end position="103"/>
    </location>
</feature>
<keyword evidence="2" id="KW-1133">Transmembrane helix</keyword>
<keyword evidence="2" id="KW-0472">Membrane</keyword>
<feature type="transmembrane region" description="Helical" evidence="2">
    <location>
        <begin position="179"/>
        <end position="205"/>
    </location>
</feature>
<dbReference type="Proteomes" id="UP000199111">
    <property type="component" value="Unassembled WGS sequence"/>
</dbReference>
<sequence length="207" mass="21417">MSSGTPEGPSTNPDDWKSPYSTGPGQTPGYGQQPEYGQQPGQGHQQPGYGQQPQGYGQGYGQDQSYGQGQGYGQQAQGYGPGYGDQSQGYGQGYGDQGYGPGYGEQPYGQPGYGYGTPPRQNNDGVRTHAIVALVISIVLALSCYISLGGIAGAIMSGIALGKVDTDPRSARNLLKWTWIGIGINVALVVLGFGALIVAGVNGAFDN</sequence>
<dbReference type="EMBL" id="FOQY01000042">
    <property type="protein sequence ID" value="SFK94756.1"/>
    <property type="molecule type" value="Genomic_DNA"/>
</dbReference>
<evidence type="ECO:0000256" key="1">
    <source>
        <dbReference type="SAM" id="MobiDB-lite"/>
    </source>
</evidence>
<dbReference type="AlphaFoldDB" id="A0A1I4DRS0"/>
<evidence type="ECO:0008006" key="5">
    <source>
        <dbReference type="Google" id="ProtNLM"/>
    </source>
</evidence>
<keyword evidence="4" id="KW-1185">Reference proteome</keyword>
<protein>
    <recommendedName>
        <fullName evidence="5">DUF4190 domain-containing protein</fullName>
    </recommendedName>
</protein>
<proteinExistence type="predicted"/>
<evidence type="ECO:0000313" key="4">
    <source>
        <dbReference type="Proteomes" id="UP000199111"/>
    </source>
</evidence>
<accession>A0A1I4DRS0</accession>